<dbReference type="EMBL" id="JBHLYR010000047">
    <property type="protein sequence ID" value="MFB9993362.1"/>
    <property type="molecule type" value="Genomic_DNA"/>
</dbReference>
<protein>
    <submittedName>
        <fullName evidence="6">ArsR/SmtB family transcription factor</fullName>
    </submittedName>
</protein>
<evidence type="ECO:0000259" key="5">
    <source>
        <dbReference type="PROSITE" id="PS50987"/>
    </source>
</evidence>
<dbReference type="PROSITE" id="PS00846">
    <property type="entry name" value="HTH_ARSR_1"/>
    <property type="match status" value="1"/>
</dbReference>
<dbReference type="PANTHER" id="PTHR43132:SF6">
    <property type="entry name" value="HTH-TYPE TRANSCRIPTIONAL REPRESSOR CZRA"/>
    <property type="match status" value="1"/>
</dbReference>
<dbReference type="InterPro" id="IPR018334">
    <property type="entry name" value="ArsR_HTH"/>
</dbReference>
<dbReference type="SUPFAM" id="SSF46785">
    <property type="entry name" value="Winged helix' DNA-binding domain"/>
    <property type="match status" value="1"/>
</dbReference>
<keyword evidence="3" id="KW-0804">Transcription</keyword>
<reference evidence="6 7" key="1">
    <citation type="submission" date="2024-09" db="EMBL/GenBank/DDBJ databases">
        <authorList>
            <person name="Sun Q."/>
            <person name="Mori K."/>
        </authorList>
    </citation>
    <scope>NUCLEOTIDE SEQUENCE [LARGE SCALE GENOMIC DNA]</scope>
    <source>
        <strain evidence="6 7">JCM 13503</strain>
    </source>
</reference>
<evidence type="ECO:0000256" key="4">
    <source>
        <dbReference type="SAM" id="MobiDB-lite"/>
    </source>
</evidence>
<dbReference type="InterPro" id="IPR011991">
    <property type="entry name" value="ArsR-like_HTH"/>
</dbReference>
<accession>A0ABV6B0T8</accession>
<evidence type="ECO:0000313" key="6">
    <source>
        <dbReference type="EMBL" id="MFB9993362.1"/>
    </source>
</evidence>
<organism evidence="6 7">
    <name type="scientific">Deinococcus oregonensis</name>
    <dbReference type="NCBI Taxonomy" id="1805970"/>
    <lineage>
        <taxon>Bacteria</taxon>
        <taxon>Thermotogati</taxon>
        <taxon>Deinococcota</taxon>
        <taxon>Deinococci</taxon>
        <taxon>Deinococcales</taxon>
        <taxon>Deinococcaceae</taxon>
        <taxon>Deinococcus</taxon>
    </lineage>
</organism>
<evidence type="ECO:0000256" key="1">
    <source>
        <dbReference type="ARBA" id="ARBA00023015"/>
    </source>
</evidence>
<evidence type="ECO:0000256" key="3">
    <source>
        <dbReference type="ARBA" id="ARBA00023163"/>
    </source>
</evidence>
<gene>
    <name evidence="6" type="ORF">ACFFLM_15445</name>
</gene>
<dbReference type="RefSeq" id="WP_380012044.1">
    <property type="nucleotide sequence ID" value="NZ_JBHLYR010000047.1"/>
</dbReference>
<dbReference type="InterPro" id="IPR036388">
    <property type="entry name" value="WH-like_DNA-bd_sf"/>
</dbReference>
<proteinExistence type="predicted"/>
<sequence>MSPVPSEDRCEEQCVHPGAVQAALTRVELCVHDLAQVAGISESATSHQLRLLRTHSLVSHRKEGRSVYYRLADHHVTLLLTSALEHAQEGQAAPASAHLHVGERRGVHS</sequence>
<keyword evidence="2" id="KW-0238">DNA-binding</keyword>
<dbReference type="InterPro" id="IPR001845">
    <property type="entry name" value="HTH_ArsR_DNA-bd_dom"/>
</dbReference>
<feature type="region of interest" description="Disordered" evidence="4">
    <location>
        <begin position="87"/>
        <end position="109"/>
    </location>
</feature>
<dbReference type="PROSITE" id="PS50987">
    <property type="entry name" value="HTH_ARSR_2"/>
    <property type="match status" value="1"/>
</dbReference>
<dbReference type="PRINTS" id="PR00778">
    <property type="entry name" value="HTHARSR"/>
</dbReference>
<dbReference type="Gene3D" id="1.10.10.10">
    <property type="entry name" value="Winged helix-like DNA-binding domain superfamily/Winged helix DNA-binding domain"/>
    <property type="match status" value="1"/>
</dbReference>
<evidence type="ECO:0000313" key="7">
    <source>
        <dbReference type="Proteomes" id="UP001589733"/>
    </source>
</evidence>
<dbReference type="NCBIfam" id="NF033788">
    <property type="entry name" value="HTH_metalloreg"/>
    <property type="match status" value="1"/>
</dbReference>
<dbReference type="Pfam" id="PF01022">
    <property type="entry name" value="HTH_5"/>
    <property type="match status" value="1"/>
</dbReference>
<keyword evidence="7" id="KW-1185">Reference proteome</keyword>
<dbReference type="InterPro" id="IPR036390">
    <property type="entry name" value="WH_DNA-bd_sf"/>
</dbReference>
<dbReference type="CDD" id="cd00090">
    <property type="entry name" value="HTH_ARSR"/>
    <property type="match status" value="1"/>
</dbReference>
<dbReference type="Proteomes" id="UP001589733">
    <property type="component" value="Unassembled WGS sequence"/>
</dbReference>
<comment type="caution">
    <text evidence="6">The sequence shown here is derived from an EMBL/GenBank/DDBJ whole genome shotgun (WGS) entry which is preliminary data.</text>
</comment>
<dbReference type="PANTHER" id="PTHR43132">
    <property type="entry name" value="ARSENICAL RESISTANCE OPERON REPRESSOR ARSR-RELATED"/>
    <property type="match status" value="1"/>
</dbReference>
<evidence type="ECO:0000256" key="2">
    <source>
        <dbReference type="ARBA" id="ARBA00023125"/>
    </source>
</evidence>
<dbReference type="SMART" id="SM00418">
    <property type="entry name" value="HTH_ARSR"/>
    <property type="match status" value="1"/>
</dbReference>
<keyword evidence="1" id="KW-0805">Transcription regulation</keyword>
<name>A0ABV6B0T8_9DEIO</name>
<feature type="domain" description="HTH arsR-type" evidence="5">
    <location>
        <begin position="1"/>
        <end position="91"/>
    </location>
</feature>
<feature type="compositionally biased region" description="Basic and acidic residues" evidence="4">
    <location>
        <begin position="100"/>
        <end position="109"/>
    </location>
</feature>
<dbReference type="InterPro" id="IPR051011">
    <property type="entry name" value="Metal_resp_trans_reg"/>
</dbReference>